<dbReference type="AlphaFoldDB" id="A0A0F8YEZ1"/>
<gene>
    <name evidence="2" type="ORF">LCGC14_2828060</name>
</gene>
<dbReference type="EMBL" id="LAZR01053786">
    <property type="protein sequence ID" value="KKK79982.1"/>
    <property type="molecule type" value="Genomic_DNA"/>
</dbReference>
<keyword evidence="1" id="KW-0472">Membrane</keyword>
<comment type="caution">
    <text evidence="2">The sequence shown here is derived from an EMBL/GenBank/DDBJ whole genome shotgun (WGS) entry which is preliminary data.</text>
</comment>
<organism evidence="2">
    <name type="scientific">marine sediment metagenome</name>
    <dbReference type="NCBI Taxonomy" id="412755"/>
    <lineage>
        <taxon>unclassified sequences</taxon>
        <taxon>metagenomes</taxon>
        <taxon>ecological metagenomes</taxon>
    </lineage>
</organism>
<protein>
    <submittedName>
        <fullName evidence="2">Uncharacterized protein</fullName>
    </submittedName>
</protein>
<keyword evidence="1" id="KW-0812">Transmembrane</keyword>
<name>A0A0F8YEZ1_9ZZZZ</name>
<sequence>MKKTVLCKYCGKEFSSYNPTPTFCSLKCKGLSQTIVIDFRKAMELYGLGMTKQEVANRLNTTRKVTENTFKRHNFKCRKAYKRNQYGVNNHTWSGDNPSYSAAHRRLIRKFGKPKKCEVCGSNNPNKRANKRNIAMPPALPLFSFNIFFNIFFEIIFVCHD</sequence>
<feature type="transmembrane region" description="Helical" evidence="1">
    <location>
        <begin position="139"/>
        <end position="158"/>
    </location>
</feature>
<accession>A0A0F8YEZ1</accession>
<evidence type="ECO:0000313" key="2">
    <source>
        <dbReference type="EMBL" id="KKK79982.1"/>
    </source>
</evidence>
<keyword evidence="1" id="KW-1133">Transmembrane helix</keyword>
<reference evidence="2" key="1">
    <citation type="journal article" date="2015" name="Nature">
        <title>Complex archaea that bridge the gap between prokaryotes and eukaryotes.</title>
        <authorList>
            <person name="Spang A."/>
            <person name="Saw J.H."/>
            <person name="Jorgensen S.L."/>
            <person name="Zaremba-Niedzwiedzka K."/>
            <person name="Martijn J."/>
            <person name="Lind A.E."/>
            <person name="van Eijk R."/>
            <person name="Schleper C."/>
            <person name="Guy L."/>
            <person name="Ettema T.J."/>
        </authorList>
    </citation>
    <scope>NUCLEOTIDE SEQUENCE</scope>
</reference>
<evidence type="ECO:0000256" key="1">
    <source>
        <dbReference type="SAM" id="Phobius"/>
    </source>
</evidence>
<proteinExistence type="predicted"/>